<evidence type="ECO:0000256" key="2">
    <source>
        <dbReference type="SAM" id="MobiDB-lite"/>
    </source>
</evidence>
<dbReference type="SUPFAM" id="SSF48726">
    <property type="entry name" value="Immunoglobulin"/>
    <property type="match status" value="3"/>
</dbReference>
<dbReference type="InterPro" id="IPR013098">
    <property type="entry name" value="Ig_I-set"/>
</dbReference>
<dbReference type="Pfam" id="PF07679">
    <property type="entry name" value="I-set"/>
    <property type="match status" value="1"/>
</dbReference>
<dbReference type="PROSITE" id="PS50835">
    <property type="entry name" value="IG_LIKE"/>
    <property type="match status" value="2"/>
</dbReference>
<dbReference type="PANTHER" id="PTHR46958:SF1">
    <property type="entry name" value="B-CELL RECEPTOR CD22"/>
    <property type="match status" value="1"/>
</dbReference>
<dbReference type="InterPro" id="IPR003599">
    <property type="entry name" value="Ig_sub"/>
</dbReference>
<keyword evidence="4" id="KW-0675">Receptor</keyword>
<dbReference type="InterPro" id="IPR003598">
    <property type="entry name" value="Ig_sub2"/>
</dbReference>
<comment type="caution">
    <text evidence="4">The sequence shown here is derived from an EMBL/GenBank/DDBJ whole genome shotgun (WGS) entry which is preliminary data.</text>
</comment>
<reference evidence="4" key="1">
    <citation type="journal article" name="BMC Genomics">
        <title>Long-read sequencing and de novo genome assembly of marine medaka (Oryzias melastigma).</title>
        <authorList>
            <person name="Liang P."/>
            <person name="Saqib H.S.A."/>
            <person name="Ni X."/>
            <person name="Shen Y."/>
        </authorList>
    </citation>
    <scope>NUCLEOTIDE SEQUENCE</scope>
    <source>
        <strain evidence="4">Bigg-433</strain>
    </source>
</reference>
<dbReference type="GO" id="GO:0070062">
    <property type="term" value="C:extracellular exosome"/>
    <property type="evidence" value="ECO:0007669"/>
    <property type="project" value="TreeGrafter"/>
</dbReference>
<dbReference type="EMBL" id="WKFB01000117">
    <property type="protein sequence ID" value="KAF6735133.1"/>
    <property type="molecule type" value="Genomic_DNA"/>
</dbReference>
<dbReference type="GO" id="GO:0005769">
    <property type="term" value="C:early endosome"/>
    <property type="evidence" value="ECO:0007669"/>
    <property type="project" value="TreeGrafter"/>
</dbReference>
<evidence type="ECO:0000256" key="1">
    <source>
        <dbReference type="ARBA" id="ARBA00023319"/>
    </source>
</evidence>
<dbReference type="Gene3D" id="2.60.40.10">
    <property type="entry name" value="Immunoglobulins"/>
    <property type="match status" value="3"/>
</dbReference>
<dbReference type="InterPro" id="IPR007110">
    <property type="entry name" value="Ig-like_dom"/>
</dbReference>
<dbReference type="GO" id="GO:0009897">
    <property type="term" value="C:external side of plasma membrane"/>
    <property type="evidence" value="ECO:0007669"/>
    <property type="project" value="TreeGrafter"/>
</dbReference>
<dbReference type="InterPro" id="IPR013783">
    <property type="entry name" value="Ig-like_fold"/>
</dbReference>
<proteinExistence type="predicted"/>
<dbReference type="InterPro" id="IPR036179">
    <property type="entry name" value="Ig-like_dom_sf"/>
</dbReference>
<gene>
    <name evidence="4" type="ORF">FQA47_012128</name>
</gene>
<dbReference type="Proteomes" id="UP000646548">
    <property type="component" value="Unassembled WGS sequence"/>
</dbReference>
<dbReference type="InterPro" id="IPR013151">
    <property type="entry name" value="Immunoglobulin_dom"/>
</dbReference>
<keyword evidence="1" id="KW-0393">Immunoglobulin domain</keyword>
<evidence type="ECO:0000259" key="3">
    <source>
        <dbReference type="PROSITE" id="PS50835"/>
    </source>
</evidence>
<dbReference type="GO" id="GO:0055037">
    <property type="term" value="C:recycling endosome"/>
    <property type="evidence" value="ECO:0007669"/>
    <property type="project" value="TreeGrafter"/>
</dbReference>
<name>A0A834FJA5_ORYME</name>
<dbReference type="GO" id="GO:0030888">
    <property type="term" value="P:regulation of B cell proliferation"/>
    <property type="evidence" value="ECO:0007669"/>
    <property type="project" value="TreeGrafter"/>
</dbReference>
<accession>A0A834FJA5</accession>
<dbReference type="GO" id="GO:0042113">
    <property type="term" value="P:B cell activation"/>
    <property type="evidence" value="ECO:0007669"/>
    <property type="project" value="TreeGrafter"/>
</dbReference>
<dbReference type="SMART" id="SM00409">
    <property type="entry name" value="IG"/>
    <property type="match status" value="2"/>
</dbReference>
<dbReference type="GO" id="GO:0050859">
    <property type="term" value="P:negative regulation of B cell receptor signaling pathway"/>
    <property type="evidence" value="ECO:0007669"/>
    <property type="project" value="TreeGrafter"/>
</dbReference>
<feature type="non-terminal residue" evidence="4">
    <location>
        <position position="368"/>
    </location>
</feature>
<evidence type="ECO:0000313" key="4">
    <source>
        <dbReference type="EMBL" id="KAF6735133.1"/>
    </source>
</evidence>
<sequence>MEPLPEQDCRPKTSQGQQRPHVPSPSNTDCVYSTVELPKQIQTFSADKPMTKQQGHMDDDYLNYPSTHFKNKPKLNMNAHMFWWLVFLSVVKNNPCPITFEEPPEVLDSEKVTLTCSTLQTCPSNLRIDSSSGKLSQSSGQAKSISYSFPASWRDDGREFSCQTTDNKDTYLIKRVRLTVKTAPKDEKGDETLHVKEGEYVGRICSHPRADSSTKFHWLKNDQWYSEGAQLKLASVKESDSGYYNCKASIPGSSGSRKTFIDVSFKPRSTISLIGPDNYKVKINSQIKFVCNTTANPKPWFSWYLYKKSKPSDRMILGVNEHELLLKRVQREDEACYVCNATNIIGAGNHSQPVCIQMLSKLLSSFFS</sequence>
<dbReference type="SMART" id="SM00408">
    <property type="entry name" value="IGc2"/>
    <property type="match status" value="2"/>
</dbReference>
<dbReference type="Pfam" id="PF00047">
    <property type="entry name" value="ig"/>
    <property type="match status" value="1"/>
</dbReference>
<feature type="compositionally biased region" description="Polar residues" evidence="2">
    <location>
        <begin position="12"/>
        <end position="28"/>
    </location>
</feature>
<feature type="region of interest" description="Disordered" evidence="2">
    <location>
        <begin position="1"/>
        <end position="28"/>
    </location>
</feature>
<feature type="domain" description="Ig-like" evidence="3">
    <location>
        <begin position="184"/>
        <end position="264"/>
    </location>
</feature>
<organism evidence="4 5">
    <name type="scientific">Oryzias melastigma</name>
    <name type="common">Marine medaka</name>
    <dbReference type="NCBI Taxonomy" id="30732"/>
    <lineage>
        <taxon>Eukaryota</taxon>
        <taxon>Metazoa</taxon>
        <taxon>Chordata</taxon>
        <taxon>Craniata</taxon>
        <taxon>Vertebrata</taxon>
        <taxon>Euteleostomi</taxon>
        <taxon>Actinopterygii</taxon>
        <taxon>Neopterygii</taxon>
        <taxon>Teleostei</taxon>
        <taxon>Neoteleostei</taxon>
        <taxon>Acanthomorphata</taxon>
        <taxon>Ovalentaria</taxon>
        <taxon>Atherinomorphae</taxon>
        <taxon>Beloniformes</taxon>
        <taxon>Adrianichthyidae</taxon>
        <taxon>Oryziinae</taxon>
        <taxon>Oryzias</taxon>
    </lineage>
</organism>
<dbReference type="PANTHER" id="PTHR46958">
    <property type="entry name" value="B-CELL RECEPTOR CD22"/>
    <property type="match status" value="1"/>
</dbReference>
<feature type="domain" description="Ig-like" evidence="3">
    <location>
        <begin position="267"/>
        <end position="357"/>
    </location>
</feature>
<evidence type="ECO:0000313" key="5">
    <source>
        <dbReference type="Proteomes" id="UP000646548"/>
    </source>
</evidence>
<dbReference type="AlphaFoldDB" id="A0A834FJA5"/>
<dbReference type="GO" id="GO:0042609">
    <property type="term" value="F:CD4 receptor binding"/>
    <property type="evidence" value="ECO:0007669"/>
    <property type="project" value="TreeGrafter"/>
</dbReference>
<dbReference type="GO" id="GO:0019903">
    <property type="term" value="F:protein phosphatase binding"/>
    <property type="evidence" value="ECO:0007669"/>
    <property type="project" value="TreeGrafter"/>
</dbReference>
<protein>
    <submittedName>
        <fullName evidence="4">B-cell receptor CD22</fullName>
    </submittedName>
</protein>
<dbReference type="GO" id="GO:0033691">
    <property type="term" value="F:sialic acid binding"/>
    <property type="evidence" value="ECO:0007669"/>
    <property type="project" value="TreeGrafter"/>
</dbReference>